<dbReference type="AlphaFoldDB" id="A0A538S749"/>
<accession>A0A538S749</accession>
<dbReference type="SUPFAM" id="SSF53448">
    <property type="entry name" value="Nucleotide-diphospho-sugar transferases"/>
    <property type="match status" value="1"/>
</dbReference>
<evidence type="ECO:0008006" key="3">
    <source>
        <dbReference type="Google" id="ProtNLM"/>
    </source>
</evidence>
<sequence>MSKTRCATFRALFLRADSNPSGPLVSVLLATRNGERYLEEALAGLAAQTWPHVEIASPGTMSR</sequence>
<protein>
    <recommendedName>
        <fullName evidence="3">Glycosyltransferase family 2 protein</fullName>
    </recommendedName>
</protein>
<proteinExistence type="predicted"/>
<evidence type="ECO:0000313" key="1">
    <source>
        <dbReference type="EMBL" id="TMQ47190.1"/>
    </source>
</evidence>
<dbReference type="Gene3D" id="3.90.550.10">
    <property type="entry name" value="Spore Coat Polysaccharide Biosynthesis Protein SpsA, Chain A"/>
    <property type="match status" value="1"/>
</dbReference>
<name>A0A538S749_UNCEI</name>
<dbReference type="Proteomes" id="UP000317716">
    <property type="component" value="Unassembled WGS sequence"/>
</dbReference>
<organism evidence="1 2">
    <name type="scientific">Eiseniibacteriota bacterium</name>
    <dbReference type="NCBI Taxonomy" id="2212470"/>
    <lineage>
        <taxon>Bacteria</taxon>
        <taxon>Candidatus Eiseniibacteriota</taxon>
    </lineage>
</organism>
<dbReference type="InterPro" id="IPR029044">
    <property type="entry name" value="Nucleotide-diphossugar_trans"/>
</dbReference>
<comment type="caution">
    <text evidence="1">The sequence shown here is derived from an EMBL/GenBank/DDBJ whole genome shotgun (WGS) entry which is preliminary data.</text>
</comment>
<dbReference type="EMBL" id="VBOS01000545">
    <property type="protein sequence ID" value="TMQ47190.1"/>
    <property type="molecule type" value="Genomic_DNA"/>
</dbReference>
<evidence type="ECO:0000313" key="2">
    <source>
        <dbReference type="Proteomes" id="UP000317716"/>
    </source>
</evidence>
<gene>
    <name evidence="1" type="ORF">E6K72_14230</name>
</gene>
<reference evidence="1 2" key="1">
    <citation type="journal article" date="2019" name="Nat. Microbiol.">
        <title>Mediterranean grassland soil C-N compound turnover is dependent on rainfall and depth, and is mediated by genomically divergent microorganisms.</title>
        <authorList>
            <person name="Diamond S."/>
            <person name="Andeer P.F."/>
            <person name="Li Z."/>
            <person name="Crits-Christoph A."/>
            <person name="Burstein D."/>
            <person name="Anantharaman K."/>
            <person name="Lane K.R."/>
            <person name="Thomas B.C."/>
            <person name="Pan C."/>
            <person name="Northen T.R."/>
            <person name="Banfield J.F."/>
        </authorList>
    </citation>
    <scope>NUCLEOTIDE SEQUENCE [LARGE SCALE GENOMIC DNA]</scope>
    <source>
        <strain evidence="1">WS_2</strain>
    </source>
</reference>